<feature type="region of interest" description="Disordered" evidence="1">
    <location>
        <begin position="60"/>
        <end position="92"/>
    </location>
</feature>
<dbReference type="EMBL" id="SRLO01001730">
    <property type="protein sequence ID" value="TNN35666.1"/>
    <property type="molecule type" value="Genomic_DNA"/>
</dbReference>
<proteinExistence type="predicted"/>
<feature type="compositionally biased region" description="Low complexity" evidence="1">
    <location>
        <begin position="18"/>
        <end position="34"/>
    </location>
</feature>
<feature type="compositionally biased region" description="Basic and acidic residues" evidence="1">
    <location>
        <begin position="80"/>
        <end position="92"/>
    </location>
</feature>
<evidence type="ECO:0000313" key="3">
    <source>
        <dbReference type="Proteomes" id="UP000314294"/>
    </source>
</evidence>
<reference evidence="2 3" key="1">
    <citation type="submission" date="2019-03" db="EMBL/GenBank/DDBJ databases">
        <title>First draft genome of Liparis tanakae, snailfish: a comprehensive survey of snailfish specific genes.</title>
        <authorList>
            <person name="Kim W."/>
            <person name="Song I."/>
            <person name="Jeong J.-H."/>
            <person name="Kim D."/>
            <person name="Kim S."/>
            <person name="Ryu S."/>
            <person name="Song J.Y."/>
            <person name="Lee S.K."/>
        </authorList>
    </citation>
    <scope>NUCLEOTIDE SEQUENCE [LARGE SCALE GENOMIC DNA]</scope>
    <source>
        <tissue evidence="2">Muscle</tissue>
    </source>
</reference>
<evidence type="ECO:0000313" key="2">
    <source>
        <dbReference type="EMBL" id="TNN35666.1"/>
    </source>
</evidence>
<gene>
    <name evidence="2" type="ORF">EYF80_054168</name>
</gene>
<feature type="region of interest" description="Disordered" evidence="1">
    <location>
        <begin position="17"/>
        <end position="39"/>
    </location>
</feature>
<comment type="caution">
    <text evidence="2">The sequence shown here is derived from an EMBL/GenBank/DDBJ whole genome shotgun (WGS) entry which is preliminary data.</text>
</comment>
<protein>
    <submittedName>
        <fullName evidence="2">Uncharacterized protein</fullName>
    </submittedName>
</protein>
<name>A0A4Z2F369_9TELE</name>
<organism evidence="2 3">
    <name type="scientific">Liparis tanakae</name>
    <name type="common">Tanaka's snailfish</name>
    <dbReference type="NCBI Taxonomy" id="230148"/>
    <lineage>
        <taxon>Eukaryota</taxon>
        <taxon>Metazoa</taxon>
        <taxon>Chordata</taxon>
        <taxon>Craniata</taxon>
        <taxon>Vertebrata</taxon>
        <taxon>Euteleostomi</taxon>
        <taxon>Actinopterygii</taxon>
        <taxon>Neopterygii</taxon>
        <taxon>Teleostei</taxon>
        <taxon>Neoteleostei</taxon>
        <taxon>Acanthomorphata</taxon>
        <taxon>Eupercaria</taxon>
        <taxon>Perciformes</taxon>
        <taxon>Cottioidei</taxon>
        <taxon>Cottales</taxon>
        <taxon>Liparidae</taxon>
        <taxon>Liparis</taxon>
    </lineage>
</organism>
<accession>A0A4Z2F369</accession>
<dbReference type="Proteomes" id="UP000314294">
    <property type="component" value="Unassembled WGS sequence"/>
</dbReference>
<evidence type="ECO:0000256" key="1">
    <source>
        <dbReference type="SAM" id="MobiDB-lite"/>
    </source>
</evidence>
<keyword evidence="3" id="KW-1185">Reference proteome</keyword>
<sequence length="92" mass="9864">MATTNQWVAVAVFSRAVSGSSPSSPSHASTPTPGERWLNASVAPDMDSLDFDPERHRLLRGREKPINRAVSSAGGSEPVLDLRKPVLKDPSL</sequence>
<dbReference type="AlphaFoldDB" id="A0A4Z2F369"/>